<dbReference type="SUPFAM" id="SSF52058">
    <property type="entry name" value="L domain-like"/>
    <property type="match status" value="1"/>
</dbReference>
<reference evidence="6" key="2">
    <citation type="submission" date="2025-08" db="UniProtKB">
        <authorList>
            <consortium name="RefSeq"/>
        </authorList>
    </citation>
    <scope>IDENTIFICATION</scope>
</reference>
<keyword evidence="4" id="KW-0472">Membrane</keyword>
<name>A0ABM1UXP6_SOLPN</name>
<reference evidence="5" key="1">
    <citation type="journal article" date="2014" name="Nat. Genet.">
        <title>The genome of the stress-tolerant wild tomato species Solanum pennellii.</title>
        <authorList>
            <person name="Bolger A."/>
            <person name="Scossa F."/>
            <person name="Bolger M.E."/>
            <person name="Lanz C."/>
            <person name="Maumus F."/>
            <person name="Tohge T."/>
            <person name="Quesneville H."/>
            <person name="Alseekh S."/>
            <person name="Sorensen I."/>
            <person name="Lichtenstein G."/>
            <person name="Fich E.A."/>
            <person name="Conte M."/>
            <person name="Keller H."/>
            <person name="Schneeberger K."/>
            <person name="Schwacke R."/>
            <person name="Ofner I."/>
            <person name="Vrebalov J."/>
            <person name="Xu Y."/>
            <person name="Osorio S."/>
            <person name="Aflitos S.A."/>
            <person name="Schijlen E."/>
            <person name="Jimenez-Gomez J.M."/>
            <person name="Ryngajllo M."/>
            <person name="Kimura S."/>
            <person name="Kumar R."/>
            <person name="Koenig D."/>
            <person name="Headland L.R."/>
            <person name="Maloof J.N."/>
            <person name="Sinha N."/>
            <person name="van Ham R.C."/>
            <person name="Lankhorst R.K."/>
            <person name="Mao L."/>
            <person name="Vogel A."/>
            <person name="Arsova B."/>
            <person name="Panstruga R."/>
            <person name="Fei Z."/>
            <person name="Rose J.K."/>
            <person name="Zamir D."/>
            <person name="Carrari F."/>
            <person name="Giovannoni J.J."/>
            <person name="Weigel D."/>
            <person name="Usadel B."/>
            <person name="Fernie A.R."/>
        </authorList>
    </citation>
    <scope>NUCLEOTIDE SEQUENCE [LARGE SCALE GENOMIC DNA]</scope>
    <source>
        <strain evidence="5">cv. LA0716</strain>
    </source>
</reference>
<dbReference type="Pfam" id="PF00560">
    <property type="entry name" value="LRR_1"/>
    <property type="match status" value="2"/>
</dbReference>
<dbReference type="PANTHER" id="PTHR48053">
    <property type="entry name" value="LEUCINE RICH REPEAT FAMILY PROTEIN, EXPRESSED"/>
    <property type="match status" value="1"/>
</dbReference>
<dbReference type="Gene3D" id="1.10.510.10">
    <property type="entry name" value="Transferase(Phosphotransferase) domain 1"/>
    <property type="match status" value="1"/>
</dbReference>
<organism evidence="5 6">
    <name type="scientific">Solanum pennellii</name>
    <name type="common">Tomato</name>
    <name type="synonym">Lycopersicon pennellii</name>
    <dbReference type="NCBI Taxonomy" id="28526"/>
    <lineage>
        <taxon>Eukaryota</taxon>
        <taxon>Viridiplantae</taxon>
        <taxon>Streptophyta</taxon>
        <taxon>Embryophyta</taxon>
        <taxon>Tracheophyta</taxon>
        <taxon>Spermatophyta</taxon>
        <taxon>Magnoliopsida</taxon>
        <taxon>eudicotyledons</taxon>
        <taxon>Gunneridae</taxon>
        <taxon>Pentapetalae</taxon>
        <taxon>asterids</taxon>
        <taxon>lamiids</taxon>
        <taxon>Solanales</taxon>
        <taxon>Solanaceae</taxon>
        <taxon>Solanoideae</taxon>
        <taxon>Solaneae</taxon>
        <taxon>Solanum</taxon>
        <taxon>Solanum subgen. Lycopersicon</taxon>
    </lineage>
</organism>
<evidence type="ECO:0000256" key="3">
    <source>
        <dbReference type="ARBA" id="ARBA00023170"/>
    </source>
</evidence>
<dbReference type="Gene3D" id="3.80.10.10">
    <property type="entry name" value="Ribonuclease Inhibitor"/>
    <property type="match status" value="1"/>
</dbReference>
<dbReference type="PANTHER" id="PTHR48053:SF126">
    <property type="entry name" value="MDIS1-INTERACTING RECEPTOR LIKE KINASE 2-LIKE ISOFORM X1"/>
    <property type="match status" value="1"/>
</dbReference>
<dbReference type="InterPro" id="IPR001611">
    <property type="entry name" value="Leu-rich_rpt"/>
</dbReference>
<keyword evidence="4" id="KW-0812">Transmembrane</keyword>
<accession>A0ABM1UXP6</accession>
<keyword evidence="5" id="KW-1185">Reference proteome</keyword>
<dbReference type="InterPro" id="IPR051716">
    <property type="entry name" value="Plant_RL_S/T_kinase"/>
</dbReference>
<protein>
    <submittedName>
        <fullName evidence="6">LRR receptor-like serine/threonine-protein kinase EFR</fullName>
    </submittedName>
</protein>
<feature type="transmembrane region" description="Helical" evidence="4">
    <location>
        <begin position="203"/>
        <end position="224"/>
    </location>
</feature>
<dbReference type="RefSeq" id="XP_027768264.1">
    <property type="nucleotide sequence ID" value="XM_027912463.1"/>
</dbReference>
<dbReference type="GeneID" id="107032653"/>
<comment type="subcellular location">
    <subcellularLocation>
        <location evidence="1">Membrane</location>
        <topology evidence="1">Single-pass type I membrane protein</topology>
    </subcellularLocation>
</comment>
<keyword evidence="4" id="KW-1133">Transmembrane helix</keyword>
<sequence>MAWCDIGNNTISGNIPPEIGRLTRLRHLYLQNNSLHGEIPVNLSLCSNLVELWAYKNNLVCVLPRELGLLTKLKYFDFSYNKLIGEIPKSYGNFSSLLEMYLLDNDLEGEIPEEFGKMKSLEIFDEDFNRLSGRIPSSFYNLTPLKVIDVSFNQLEGSLPQRGIFENASVDSFIGNPRICGGIPGLKLANCNFSRLKKINFKLVILVILGILGLVVIVCALFFYRFGRSKRTFPSLDNNLNQLIAMSYQSILKVTNEFSTSNLIGVGSHGYVYKGILETNETLVTLDATTLTQLLLYEYGMGSEASTQGDVYSFGIVLLEILTGKRPTDDMFGGDLNLHDFVRNAMPDGAIEIVDPRLMRRQKMIEGLISLLGVGIDCSM</sequence>
<evidence type="ECO:0000256" key="4">
    <source>
        <dbReference type="SAM" id="Phobius"/>
    </source>
</evidence>
<dbReference type="Proteomes" id="UP000694930">
    <property type="component" value="Chromosome 10"/>
</dbReference>
<evidence type="ECO:0000313" key="5">
    <source>
        <dbReference type="Proteomes" id="UP000694930"/>
    </source>
</evidence>
<gene>
    <name evidence="6" type="primary">LOC107032653</name>
</gene>
<dbReference type="InterPro" id="IPR011009">
    <property type="entry name" value="Kinase-like_dom_sf"/>
</dbReference>
<keyword evidence="3" id="KW-0675">Receptor</keyword>
<evidence type="ECO:0000256" key="2">
    <source>
        <dbReference type="ARBA" id="ARBA00022729"/>
    </source>
</evidence>
<dbReference type="Gene3D" id="3.30.200.20">
    <property type="entry name" value="Phosphorylase Kinase, domain 1"/>
    <property type="match status" value="1"/>
</dbReference>
<dbReference type="SUPFAM" id="SSF56112">
    <property type="entry name" value="Protein kinase-like (PK-like)"/>
    <property type="match status" value="2"/>
</dbReference>
<evidence type="ECO:0000256" key="1">
    <source>
        <dbReference type="ARBA" id="ARBA00004479"/>
    </source>
</evidence>
<proteinExistence type="predicted"/>
<dbReference type="InterPro" id="IPR032675">
    <property type="entry name" value="LRR_dom_sf"/>
</dbReference>
<evidence type="ECO:0000313" key="6">
    <source>
        <dbReference type="RefSeq" id="XP_027768264.1"/>
    </source>
</evidence>
<keyword evidence="2" id="KW-0732">Signal</keyword>